<dbReference type="AlphaFoldDB" id="A0A0N5B2A9"/>
<accession>A0A0N5B2A9</accession>
<evidence type="ECO:0000313" key="2">
    <source>
        <dbReference type="WBParaSite" id="SPAL_0000021100.1"/>
    </source>
</evidence>
<protein>
    <submittedName>
        <fullName evidence="2">DDE_Tnp_IS1595 domain-containing protein</fullName>
    </submittedName>
</protein>
<proteinExistence type="predicted"/>
<dbReference type="WBParaSite" id="SPAL_0000021100.1">
    <property type="protein sequence ID" value="SPAL_0000021100.1"/>
    <property type="gene ID" value="SPAL_0000021100"/>
</dbReference>
<reference evidence="2" key="1">
    <citation type="submission" date="2017-02" db="UniProtKB">
        <authorList>
            <consortium name="WormBaseParasite"/>
        </authorList>
    </citation>
    <scope>IDENTIFICATION</scope>
</reference>
<keyword evidence="1" id="KW-1185">Reference proteome</keyword>
<dbReference type="Proteomes" id="UP000046392">
    <property type="component" value="Unplaced"/>
</dbReference>
<organism evidence="1 2">
    <name type="scientific">Strongyloides papillosus</name>
    <name type="common">Intestinal threadworm</name>
    <dbReference type="NCBI Taxonomy" id="174720"/>
    <lineage>
        <taxon>Eukaryota</taxon>
        <taxon>Metazoa</taxon>
        <taxon>Ecdysozoa</taxon>
        <taxon>Nematoda</taxon>
        <taxon>Chromadorea</taxon>
        <taxon>Rhabditida</taxon>
        <taxon>Tylenchina</taxon>
        <taxon>Panagrolaimomorpha</taxon>
        <taxon>Strongyloidoidea</taxon>
        <taxon>Strongyloididae</taxon>
        <taxon>Strongyloides</taxon>
    </lineage>
</organism>
<name>A0A0N5B2A9_STREA</name>
<sequence length="186" mass="21488">MSRFPGLISLQNVFFNEEGALEFLQDEGILPKEKECEACGGPTILLKPKLMFRCRKKNCRKGYAVRKGTFFANKCLPLDEILLLGYLWLLKTPVTTLIIQCGLSSATVDSYLGYFRQLVSDSSNEENLEIVDNRTVEENNETEVDKRKHGTKKDMDERQWELAWRRANKKNLWSAFLKALRDVPYT</sequence>
<evidence type="ECO:0000313" key="1">
    <source>
        <dbReference type="Proteomes" id="UP000046392"/>
    </source>
</evidence>